<proteinExistence type="predicted"/>
<gene>
    <name evidence="2" type="ORF">NITLEN_60037</name>
</gene>
<dbReference type="InParanoid" id="A0A330LAW1"/>
<feature type="region of interest" description="Disordered" evidence="1">
    <location>
        <begin position="44"/>
        <end position="74"/>
    </location>
</feature>
<dbReference type="Proteomes" id="UP000248168">
    <property type="component" value="Unassembled WGS sequence"/>
</dbReference>
<dbReference type="EMBL" id="OUNR01000019">
    <property type="protein sequence ID" value="SPP66234.1"/>
    <property type="molecule type" value="Genomic_DNA"/>
</dbReference>
<organism evidence="2 3">
    <name type="scientific">Nitrospira lenta</name>
    <dbReference type="NCBI Taxonomy" id="1436998"/>
    <lineage>
        <taxon>Bacteria</taxon>
        <taxon>Pseudomonadati</taxon>
        <taxon>Nitrospirota</taxon>
        <taxon>Nitrospiria</taxon>
        <taxon>Nitrospirales</taxon>
        <taxon>Nitrospiraceae</taxon>
        <taxon>Nitrospira</taxon>
    </lineage>
</organism>
<accession>A0A330LAW1</accession>
<name>A0A330LAW1_9BACT</name>
<evidence type="ECO:0000313" key="2">
    <source>
        <dbReference type="EMBL" id="SPP66234.1"/>
    </source>
</evidence>
<evidence type="ECO:0000256" key="1">
    <source>
        <dbReference type="SAM" id="MobiDB-lite"/>
    </source>
</evidence>
<keyword evidence="3" id="KW-1185">Reference proteome</keyword>
<protein>
    <submittedName>
        <fullName evidence="2">Uncharacterized protein</fullName>
    </submittedName>
</protein>
<reference evidence="3" key="1">
    <citation type="submission" date="2018-04" db="EMBL/GenBank/DDBJ databases">
        <authorList>
            <person name="Lucker S."/>
            <person name="Sakoula D."/>
        </authorList>
    </citation>
    <scope>NUCLEOTIDE SEQUENCE [LARGE SCALE GENOMIC DNA]</scope>
</reference>
<sequence>MGRDKTRGWTEALYWPGITLCYNAAAGGPADHALYTKQIHQVSAGDAPADRFAASQDRGQPRTRRRYDDGIARR</sequence>
<dbReference type="AlphaFoldDB" id="A0A330LAW1"/>
<evidence type="ECO:0000313" key="3">
    <source>
        <dbReference type="Proteomes" id="UP000248168"/>
    </source>
</evidence>